<reference evidence="1 2" key="1">
    <citation type="submission" date="2017-09" db="EMBL/GenBank/DDBJ databases">
        <title>Large-scale bioinformatics analysis of Bacillus genomes uncovers conserved roles of natural products in bacterial physiology.</title>
        <authorList>
            <consortium name="Agbiome Team Llc"/>
            <person name="Bleich R.M."/>
            <person name="Grubbs K.J."/>
            <person name="Santa Maria K.C."/>
            <person name="Allen S.E."/>
            <person name="Farag S."/>
            <person name="Shank E.A."/>
            <person name="Bowers A."/>
        </authorList>
    </citation>
    <scope>NUCLEOTIDE SEQUENCE [LARGE SCALE GENOMIC DNA]</scope>
    <source>
        <strain evidence="1 2">AFS064137</strain>
    </source>
</reference>
<proteinExistence type="predicted"/>
<organism evidence="1 2">
    <name type="scientific">Bacillus thuringiensis</name>
    <dbReference type="NCBI Taxonomy" id="1428"/>
    <lineage>
        <taxon>Bacteria</taxon>
        <taxon>Bacillati</taxon>
        <taxon>Bacillota</taxon>
        <taxon>Bacilli</taxon>
        <taxon>Bacillales</taxon>
        <taxon>Bacillaceae</taxon>
        <taxon>Bacillus</taxon>
        <taxon>Bacillus cereus group</taxon>
    </lineage>
</organism>
<protein>
    <submittedName>
        <fullName evidence="1">Uncharacterized protein</fullName>
    </submittedName>
</protein>
<evidence type="ECO:0000313" key="1">
    <source>
        <dbReference type="EMBL" id="PFT96572.1"/>
    </source>
</evidence>
<dbReference type="EMBL" id="NVCU01000055">
    <property type="protein sequence ID" value="PFT96572.1"/>
    <property type="molecule type" value="Genomic_DNA"/>
</dbReference>
<comment type="caution">
    <text evidence="1">The sequence shown here is derived from an EMBL/GenBank/DDBJ whole genome shotgun (WGS) entry which is preliminary data.</text>
</comment>
<name>A0A9X7B1X1_BACTU</name>
<dbReference type="AlphaFoldDB" id="A0A9X7B1X1"/>
<dbReference type="Proteomes" id="UP000225910">
    <property type="component" value="Unassembled WGS sequence"/>
</dbReference>
<gene>
    <name evidence="1" type="ORF">COK81_08270</name>
</gene>
<accession>A0A9X7B1X1</accession>
<dbReference type="RefSeq" id="WP_098678647.1">
    <property type="nucleotide sequence ID" value="NZ_NVCU01000055.1"/>
</dbReference>
<evidence type="ECO:0000313" key="2">
    <source>
        <dbReference type="Proteomes" id="UP000225910"/>
    </source>
</evidence>
<sequence length="133" mass="14849">MEIKVNEQTQKFHLATTEGYVHGIGHGIQVGKYKFCAIPIGKNINISEVTTGVKVINVPITIDIFTQTSTKEDAMKFMVKVGEMVERIISKAENIDILIEDAKKSIVESFGEIPQPEDVDTDWIFADISDVKH</sequence>